<protein>
    <submittedName>
        <fullName evidence="1">Uncharacterized protein</fullName>
    </submittedName>
</protein>
<dbReference type="InterPro" id="IPR016024">
    <property type="entry name" value="ARM-type_fold"/>
</dbReference>
<dbReference type="AlphaFoldDB" id="A0AAD9LD80"/>
<reference evidence="1" key="1">
    <citation type="submission" date="2023-08" db="EMBL/GenBank/DDBJ databases">
        <title>Reference Genome Resource for the Citrus Pathogen Phytophthora citrophthora.</title>
        <authorList>
            <person name="Moller H."/>
            <person name="Coetzee B."/>
            <person name="Rose L.J."/>
            <person name="Van Niekerk J.M."/>
        </authorList>
    </citation>
    <scope>NUCLEOTIDE SEQUENCE</scope>
    <source>
        <strain evidence="1">STE-U-9442</strain>
    </source>
</reference>
<keyword evidence="2" id="KW-1185">Reference proteome</keyword>
<name>A0AAD9LD80_9STRA</name>
<organism evidence="1 2">
    <name type="scientific">Phytophthora citrophthora</name>
    <dbReference type="NCBI Taxonomy" id="4793"/>
    <lineage>
        <taxon>Eukaryota</taxon>
        <taxon>Sar</taxon>
        <taxon>Stramenopiles</taxon>
        <taxon>Oomycota</taxon>
        <taxon>Peronosporomycetes</taxon>
        <taxon>Peronosporales</taxon>
        <taxon>Peronosporaceae</taxon>
        <taxon>Phytophthora</taxon>
    </lineage>
</organism>
<proteinExistence type="predicted"/>
<evidence type="ECO:0000313" key="1">
    <source>
        <dbReference type="EMBL" id="KAK1932016.1"/>
    </source>
</evidence>
<dbReference type="SUPFAM" id="SSF48371">
    <property type="entry name" value="ARM repeat"/>
    <property type="match status" value="1"/>
</dbReference>
<sequence length="717" mass="79281">MTVLRPRPLALACLGELLFYISTQKEWDLPMDAVEIVLASIDDSNVFIRYFAVRALGNMLIHSGDCLLPQFVSDKIVSSLVSELVQYVTTLNGQVDEKMVLALRTVTTEALAQAIRRLRSPSAAGKLPSQLKRSVMLLVAKPEVLNAVWRGVEDPRGSVDLALASLNIVNSFLDMKLDACRDEESAAIASSRTMFLERVDILETALKAFEIDNASASDMDGESLAILQGKSLIMLQLGVQLNRSFLLYFVEKDAVALVEKVLDSIAVKMPNTPGSETKLSAFEMYIVQCALNVCKASIRMALKLGADCFSSHENGGDVSSNEDHQLPRISAIPFQLFDVLIRNPNCRQQLFNYFVSNDSKQFTFFLRLMSKLLTSFANEVFRISRVAEEVPTTGQYVTEILRNLFEFAVSEATSIVLVEKQLLFTHLLPAIVKNVEPQGNHTAIPVNCLHILRTVLLDFEYDDDTGNFEFYDPFIRSVLLPKLNELVSKREAAFEIIWSLTSELLFDLLSSDSTLLDEAKDFMVVSTIVELLNAPSEFQALPSHGIQLAQMVLDSTTVHEDALYEAGIIKSIIAGLTFTSKRKELNGDLVSMTEIMLSLLHQQFERKRQSGTTPTPPGFDEAVGCGLLMLQLCARGNVIQEPQDENEAESSLVLADLASRCLVLLSQVELHVVLCHATVALANTLGMLAMQLFGDQLNGVLFTQSKPTPPEVDSVAR</sequence>
<evidence type="ECO:0000313" key="2">
    <source>
        <dbReference type="Proteomes" id="UP001259832"/>
    </source>
</evidence>
<accession>A0AAD9LD80</accession>
<gene>
    <name evidence="1" type="ORF">P3T76_012516</name>
</gene>
<dbReference type="EMBL" id="JASMQC010000031">
    <property type="protein sequence ID" value="KAK1932016.1"/>
    <property type="molecule type" value="Genomic_DNA"/>
</dbReference>
<dbReference type="Proteomes" id="UP001259832">
    <property type="component" value="Unassembled WGS sequence"/>
</dbReference>
<comment type="caution">
    <text evidence="1">The sequence shown here is derived from an EMBL/GenBank/DDBJ whole genome shotgun (WGS) entry which is preliminary data.</text>
</comment>